<protein>
    <recommendedName>
        <fullName evidence="3">PPM-type phosphatase domain-containing protein</fullName>
    </recommendedName>
</protein>
<dbReference type="AlphaFoldDB" id="A0A1V5SFN2"/>
<reference evidence="2" key="1">
    <citation type="submission" date="2017-02" db="EMBL/GenBank/DDBJ databases">
        <title>Delving into the versatile metabolic prowess of the omnipresent phylum Bacteroidetes.</title>
        <authorList>
            <person name="Nobu M.K."/>
            <person name="Mei R."/>
            <person name="Narihiro T."/>
            <person name="Kuroda K."/>
            <person name="Liu W.-T."/>
        </authorList>
    </citation>
    <scope>NUCLEOTIDE SEQUENCE</scope>
    <source>
        <strain evidence="2">ADurb.Bin280</strain>
    </source>
</reference>
<dbReference type="InterPro" id="IPR036457">
    <property type="entry name" value="PPM-type-like_dom_sf"/>
</dbReference>
<evidence type="ECO:0000313" key="2">
    <source>
        <dbReference type="EMBL" id="OQA53114.1"/>
    </source>
</evidence>
<feature type="transmembrane region" description="Helical" evidence="1">
    <location>
        <begin position="378"/>
        <end position="398"/>
    </location>
</feature>
<dbReference type="Proteomes" id="UP000485367">
    <property type="component" value="Unassembled WGS sequence"/>
</dbReference>
<accession>A0A1V5SFN2</accession>
<dbReference type="SUPFAM" id="SSF81606">
    <property type="entry name" value="PP2C-like"/>
    <property type="match status" value="1"/>
</dbReference>
<gene>
    <name evidence="2" type="ORF">BWY43_00187</name>
</gene>
<organism evidence="2">
    <name type="scientific">candidate division WS2 bacterium ADurb.Bin280</name>
    <dbReference type="NCBI Taxonomy" id="1852829"/>
    <lineage>
        <taxon>Bacteria</taxon>
        <taxon>candidate division WS2</taxon>
    </lineage>
</organism>
<dbReference type="EMBL" id="MWBO01000010">
    <property type="protein sequence ID" value="OQA53114.1"/>
    <property type="molecule type" value="Genomic_DNA"/>
</dbReference>
<keyword evidence="1" id="KW-0812">Transmembrane</keyword>
<sequence>MTQIINYTRITTSDKLEDRFLTCQVYEPAETDQANAGRIFSQIEILNPWFPNSQIGQTVINTLIREYYRSSSSSDLQNFEAAVKKVNEALAQIAQNGETEWIGKFSGILMLSKGKDIHIAQTGNSRAYLFRGSRINHITEGLSQGEAPHPLKTFTNLTSGELHQGDRLIIGNSTLFQVFSPSELRISATSYLPMACAIEIAKGLKRKGAHSGNGIVIELTTKDELANIPPEQKVDTVYLDQSGFDINYFLRNITQTATKMLLLVSKKSSSLHKYTRENISPKLKKTLESSKKEIGSITSRASKRFSVENTISPSLQQVESKTGTSQIKSSSGGTDSINKKTTIKNLSFIKAISLIKMRNKFKRFLISSGLHSKNRTKLIAWSIFAVFIILLVSIAISLNMKKSQDRDQALQAKSTEITSLSGEASLAISRNQTDEAIDKLNELLKISTELAGTKYENSIKDIVKDSEKKLASLSSVTVVDKAKEFDISPNAQSLTQINKSLFYFNKSDGIFSKNENSENFEIVINKEFDSESSSSTPLTNDKEIAYLLENHSIHIVNTENLTTQEQSVELNSGSIIRQYLDNLYVLDIDNNQIWRIPRAENEYNETQKYIRDDTVLALYSDMAIDGSIYLLNEQCEILKLARGRFENRFKIDPPGSQEINTGCKKIIASPTQENIFVLRNSGDKLVLMEINKEGKFIKQYEMQSSDEVIDIAFTEDPKALFIRTTNKISQYNL</sequence>
<keyword evidence="1" id="KW-1133">Transmembrane helix</keyword>
<dbReference type="Gene3D" id="3.60.40.10">
    <property type="entry name" value="PPM-type phosphatase domain"/>
    <property type="match status" value="1"/>
</dbReference>
<evidence type="ECO:0008006" key="3">
    <source>
        <dbReference type="Google" id="ProtNLM"/>
    </source>
</evidence>
<comment type="caution">
    <text evidence="2">The sequence shown here is derived from an EMBL/GenBank/DDBJ whole genome shotgun (WGS) entry which is preliminary data.</text>
</comment>
<keyword evidence="1" id="KW-0472">Membrane</keyword>
<proteinExistence type="predicted"/>
<name>A0A1V5SFN2_9BACT</name>
<evidence type="ECO:0000256" key="1">
    <source>
        <dbReference type="SAM" id="Phobius"/>
    </source>
</evidence>